<proteinExistence type="predicted"/>
<name>A0A9D2AZF8_9GAMM</name>
<reference evidence="1" key="2">
    <citation type="submission" date="2021-04" db="EMBL/GenBank/DDBJ databases">
        <authorList>
            <person name="Gilroy R."/>
        </authorList>
    </citation>
    <scope>NUCLEOTIDE SEQUENCE</scope>
    <source>
        <strain evidence="1">USASDec5-558</strain>
    </source>
</reference>
<accession>A0A9D2AZF8</accession>
<evidence type="ECO:0000313" key="2">
    <source>
        <dbReference type="Proteomes" id="UP000886829"/>
    </source>
</evidence>
<sequence>MNNKPLPEPENEELPELRFQIECKLPLDSDLIHLIHERIGPAPEILFLFDTDRLYCLCRYCEQEGFESPQAQSRCKQLGVSCQEVKLLTQWLLDLNDILWDICWANRKLNNIIWANTAVAPSSFVPPAAEP</sequence>
<protein>
    <submittedName>
        <fullName evidence="1">Uncharacterized protein</fullName>
    </submittedName>
</protein>
<evidence type="ECO:0000313" key="1">
    <source>
        <dbReference type="EMBL" id="HIX55882.1"/>
    </source>
</evidence>
<comment type="caution">
    <text evidence="1">The sequence shown here is derived from an EMBL/GenBank/DDBJ whole genome shotgun (WGS) entry which is preliminary data.</text>
</comment>
<reference evidence="1" key="1">
    <citation type="journal article" date="2021" name="PeerJ">
        <title>Extensive microbial diversity within the chicken gut microbiome revealed by metagenomics and culture.</title>
        <authorList>
            <person name="Gilroy R."/>
            <person name="Ravi A."/>
            <person name="Getino M."/>
            <person name="Pursley I."/>
            <person name="Horton D.L."/>
            <person name="Alikhan N.F."/>
            <person name="Baker D."/>
            <person name="Gharbi K."/>
            <person name="Hall N."/>
            <person name="Watson M."/>
            <person name="Adriaenssens E.M."/>
            <person name="Foster-Nyarko E."/>
            <person name="Jarju S."/>
            <person name="Secka A."/>
            <person name="Antonio M."/>
            <person name="Oren A."/>
            <person name="Chaudhuri R.R."/>
            <person name="La Ragione R."/>
            <person name="Hildebrand F."/>
            <person name="Pallen M.J."/>
        </authorList>
    </citation>
    <scope>NUCLEOTIDE SEQUENCE</scope>
    <source>
        <strain evidence="1">USASDec5-558</strain>
    </source>
</reference>
<gene>
    <name evidence="1" type="ORF">H9850_00205</name>
</gene>
<dbReference type="EMBL" id="DXEV01000006">
    <property type="protein sequence ID" value="HIX55882.1"/>
    <property type="molecule type" value="Genomic_DNA"/>
</dbReference>
<dbReference type="AlphaFoldDB" id="A0A9D2AZF8"/>
<dbReference type="Proteomes" id="UP000886829">
    <property type="component" value="Unassembled WGS sequence"/>
</dbReference>
<organism evidence="1 2">
    <name type="scientific">Candidatus Anaerobiospirillum pullistercoris</name>
    <dbReference type="NCBI Taxonomy" id="2838452"/>
    <lineage>
        <taxon>Bacteria</taxon>
        <taxon>Pseudomonadati</taxon>
        <taxon>Pseudomonadota</taxon>
        <taxon>Gammaproteobacteria</taxon>
        <taxon>Aeromonadales</taxon>
        <taxon>Succinivibrionaceae</taxon>
        <taxon>Anaerobiospirillum</taxon>
    </lineage>
</organism>